<reference evidence="5" key="1">
    <citation type="submission" date="2017-09" db="EMBL/GenBank/DDBJ databases">
        <authorList>
            <person name="Varghese N."/>
            <person name="Submissions S."/>
        </authorList>
    </citation>
    <scope>NUCLEOTIDE SEQUENCE [LARGE SCALE GENOMIC DNA]</scope>
    <source>
        <strain evidence="5">DSM 25885</strain>
    </source>
</reference>
<dbReference type="PANTHER" id="PTHR35889">
    <property type="entry name" value="CYCLOINULO-OLIGOSACCHARIDE FRUCTANOTRANSFERASE-RELATED"/>
    <property type="match status" value="1"/>
</dbReference>
<evidence type="ECO:0000313" key="4">
    <source>
        <dbReference type="EMBL" id="SNZ00990.1"/>
    </source>
</evidence>
<feature type="domain" description="DUF1553" evidence="2">
    <location>
        <begin position="709"/>
        <end position="962"/>
    </location>
</feature>
<dbReference type="Pfam" id="PF07583">
    <property type="entry name" value="PSCyt2"/>
    <property type="match status" value="1"/>
</dbReference>
<accession>A0A285MUX0</accession>
<dbReference type="PANTHER" id="PTHR35889:SF3">
    <property type="entry name" value="F-BOX DOMAIN-CONTAINING PROTEIN"/>
    <property type="match status" value="1"/>
</dbReference>
<dbReference type="Pfam" id="PF07587">
    <property type="entry name" value="PSD1"/>
    <property type="match status" value="1"/>
</dbReference>
<feature type="domain" description="Cytochrome C Planctomycete-type" evidence="3">
    <location>
        <begin position="71"/>
        <end position="132"/>
    </location>
</feature>
<dbReference type="InterPro" id="IPR011444">
    <property type="entry name" value="DUF1549"/>
</dbReference>
<dbReference type="InterPro" id="IPR011429">
    <property type="entry name" value="Cyt_c_Planctomycete-type"/>
</dbReference>
<dbReference type="Pfam" id="PF07635">
    <property type="entry name" value="PSCyt1"/>
    <property type="match status" value="1"/>
</dbReference>
<keyword evidence="5" id="KW-1185">Reference proteome</keyword>
<evidence type="ECO:0000259" key="3">
    <source>
        <dbReference type="Pfam" id="PF07635"/>
    </source>
</evidence>
<dbReference type="EMBL" id="OBEH01000004">
    <property type="protein sequence ID" value="SNZ00990.1"/>
    <property type="molecule type" value="Genomic_DNA"/>
</dbReference>
<feature type="domain" description="DUF1549" evidence="1">
    <location>
        <begin position="175"/>
        <end position="387"/>
    </location>
</feature>
<gene>
    <name evidence="4" type="ORF">SAMN06265377_2820</name>
</gene>
<evidence type="ECO:0000259" key="1">
    <source>
        <dbReference type="Pfam" id="PF07583"/>
    </source>
</evidence>
<proteinExistence type="predicted"/>
<name>A0A285MUX0_9FLAO</name>
<evidence type="ECO:0000313" key="5">
    <source>
        <dbReference type="Proteomes" id="UP000219048"/>
    </source>
</evidence>
<sequence length="1001" mass="113930">MNKETFRSKEFYNLTTMFKFIDGIRNVGRIVALCVLPAILFSCGNSNSNYEPLPKTVDFNFHIRPILVQNCYLCHGPDPSSRKAELRLDTYEGATAELKEGGFAVVPGKPSKSQLMLRINHEHEDKIMPPPETNSKLTQREKALLEKWIKQGAEWKPHWSFITPIINEADKNARIDLFVDRQLEQKELTKAPLANKNTLIRRVAYLLTGLPPAPKDVKAYISDTSEDAYGKMVDYYLNSPAYGERWARHWMDLVRYAETKGHEFDYAITGAWKYRDYLIRAFNNDLPYDQLLKEHLAGDVLEEKRYDSETGILESQIATAFYAMGEGTHSPVDIKQDEANRIDNMIDVTTKTFQGLTVSCAKCHDHKFDPITAADYYAMYGVMESTRFTPLNADQSVSKELTAKEILDINSYVKTTVAEKITEELSSQITSNKKPNLDAVNGYKMIGDFRNTDFDGWATTGLAFGDGTTLGYPILQTFSGKLLSLEEGKASSRIFEPGVMGTLRSPDFILDSDFIGVRARGEQSTIRIIVDNFQLIQWPIYGGLTQSVSSAKWNNYKFNVEPWKGHKAYIEILPGIYDQHNFRLPPKAFIEAQYAISYDSEWPREVETSNKEKPSKDFSLDGIKAINAHIKNGRLKLQFPELVAAIDSRKLSKPLKDNSFIYGVSDGSATDSPVFIRGRYQEPSEENIPRRFLSALPQGDIPFQSKGSGRLELAEAMLHGDNPLTSRVMVNRIWHHLFGKGIVETVDNFGLQGKLPSHPQLLDHLAIKFQDEGWSIKNMIKYIVTSETFKRSTLNDFEPSNKDPNNIFLASFPIRRLESEAIRDGILSAAQSLDSTLYGPPIPTYLTQFMRGRGMPEESGPLDGAGRRSIYQEVRRNFLEPMMTTFDRPIPFTTFGRRDVTNVPAQSLILMNDPFVIQQSEIMAGKLLAQKNLSFDQKIEWIYMQMFSRKPTEKEIENASQFMAAIEEMKDMDGADENRDLEVWKEYCHSIFNLKEFIYLI</sequence>
<organism evidence="4 5">
    <name type="scientific">Flagellimonas pacifica</name>
    <dbReference type="NCBI Taxonomy" id="1247520"/>
    <lineage>
        <taxon>Bacteria</taxon>
        <taxon>Pseudomonadati</taxon>
        <taxon>Bacteroidota</taxon>
        <taxon>Flavobacteriia</taxon>
        <taxon>Flavobacteriales</taxon>
        <taxon>Flavobacteriaceae</taxon>
        <taxon>Flagellimonas</taxon>
    </lineage>
</organism>
<protein>
    <submittedName>
        <fullName evidence="4">Planctomycete cytochrome C</fullName>
    </submittedName>
</protein>
<dbReference type="InterPro" id="IPR022655">
    <property type="entry name" value="DUF1553"/>
</dbReference>
<dbReference type="Proteomes" id="UP000219048">
    <property type="component" value="Unassembled WGS sequence"/>
</dbReference>
<evidence type="ECO:0000259" key="2">
    <source>
        <dbReference type="Pfam" id="PF07587"/>
    </source>
</evidence>
<dbReference type="AlphaFoldDB" id="A0A285MUX0"/>